<dbReference type="Pfam" id="PF13180">
    <property type="entry name" value="PDZ_2"/>
    <property type="match status" value="1"/>
</dbReference>
<evidence type="ECO:0000313" key="7">
    <source>
        <dbReference type="EMBL" id="KJV68960.1"/>
    </source>
</evidence>
<name>A0A0F3NLN6_9RICK</name>
<evidence type="ECO:0000256" key="2">
    <source>
        <dbReference type="ARBA" id="ARBA00022670"/>
    </source>
</evidence>
<dbReference type="GO" id="GO:0004175">
    <property type="term" value="F:endopeptidase activity"/>
    <property type="evidence" value="ECO:0007669"/>
    <property type="project" value="TreeGrafter"/>
</dbReference>
<dbReference type="PROSITE" id="PS50106">
    <property type="entry name" value="PDZ"/>
    <property type="match status" value="1"/>
</dbReference>
<keyword evidence="8" id="KW-1185">Reference proteome</keyword>
<dbReference type="InterPro" id="IPR029045">
    <property type="entry name" value="ClpP/crotonase-like_dom_sf"/>
</dbReference>
<dbReference type="GO" id="GO:0008236">
    <property type="term" value="F:serine-type peptidase activity"/>
    <property type="evidence" value="ECO:0007669"/>
    <property type="project" value="UniProtKB-KW"/>
</dbReference>
<evidence type="ECO:0000256" key="5">
    <source>
        <dbReference type="RuleBase" id="RU004404"/>
    </source>
</evidence>
<dbReference type="InterPro" id="IPR055210">
    <property type="entry name" value="CtpA/B_N"/>
</dbReference>
<gene>
    <name evidence="7" type="ORF">NLO413_0332</name>
</gene>
<keyword evidence="3 5" id="KW-0378">Hydrolase</keyword>
<dbReference type="CDD" id="cd07560">
    <property type="entry name" value="Peptidase_S41_CPP"/>
    <property type="match status" value="1"/>
</dbReference>
<accession>A0A0F3NLN6</accession>
<dbReference type="Gene3D" id="3.90.226.10">
    <property type="entry name" value="2-enoyl-CoA Hydratase, Chain A, domain 1"/>
    <property type="match status" value="1"/>
</dbReference>
<evidence type="ECO:0000313" key="8">
    <source>
        <dbReference type="Proteomes" id="UP000033562"/>
    </source>
</evidence>
<dbReference type="Proteomes" id="UP000033562">
    <property type="component" value="Unassembled WGS sequence"/>
</dbReference>
<keyword evidence="4 5" id="KW-0720">Serine protease</keyword>
<dbReference type="InterPro" id="IPR004447">
    <property type="entry name" value="Peptidase_S41A"/>
</dbReference>
<dbReference type="SUPFAM" id="SSF50156">
    <property type="entry name" value="PDZ domain-like"/>
    <property type="match status" value="1"/>
</dbReference>
<proteinExistence type="inferred from homology"/>
<dbReference type="STRING" id="1359163.NLO413_0332"/>
<organism evidence="7 8">
    <name type="scientific">Candidatus Neoehrlichia procyonis str. RAC413</name>
    <dbReference type="NCBI Taxonomy" id="1359163"/>
    <lineage>
        <taxon>Bacteria</taxon>
        <taxon>Pseudomonadati</taxon>
        <taxon>Pseudomonadota</taxon>
        <taxon>Alphaproteobacteria</taxon>
        <taxon>Rickettsiales</taxon>
        <taxon>Anaplasmataceae</taxon>
        <taxon>Candidatus Neoehrlichia</taxon>
    </lineage>
</organism>
<keyword evidence="2 5" id="KW-0645">Protease</keyword>
<evidence type="ECO:0000256" key="4">
    <source>
        <dbReference type="ARBA" id="ARBA00022825"/>
    </source>
</evidence>
<dbReference type="AlphaFoldDB" id="A0A0F3NLN6"/>
<dbReference type="Gene3D" id="2.30.42.10">
    <property type="match status" value="1"/>
</dbReference>
<dbReference type="GO" id="GO:0007165">
    <property type="term" value="P:signal transduction"/>
    <property type="evidence" value="ECO:0007669"/>
    <property type="project" value="TreeGrafter"/>
</dbReference>
<evidence type="ECO:0000256" key="1">
    <source>
        <dbReference type="ARBA" id="ARBA00009179"/>
    </source>
</evidence>
<reference evidence="7 8" key="1">
    <citation type="submission" date="2015-02" db="EMBL/GenBank/DDBJ databases">
        <title>Genome Sequencing of Rickettsiales.</title>
        <authorList>
            <person name="Daugherty S.C."/>
            <person name="Su Q."/>
            <person name="Abolude K."/>
            <person name="Beier-Sexton M."/>
            <person name="Carlyon J.A."/>
            <person name="Carter R."/>
            <person name="Day N.P."/>
            <person name="Dumler S.J."/>
            <person name="Dyachenko V."/>
            <person name="Godinez A."/>
            <person name="Kurtti T.J."/>
            <person name="Lichay M."/>
            <person name="Mullins K.E."/>
            <person name="Ott S."/>
            <person name="Pappas-Brown V."/>
            <person name="Paris D.H."/>
            <person name="Patel P."/>
            <person name="Richards A.L."/>
            <person name="Sadzewicz L."/>
            <person name="Sears K."/>
            <person name="Seidman D."/>
            <person name="Sengamalay N."/>
            <person name="Stenos J."/>
            <person name="Tallon L.J."/>
            <person name="Vincent G."/>
            <person name="Fraser C.M."/>
            <person name="Munderloh U."/>
            <person name="Dunning-Hotopp J.C."/>
        </authorList>
    </citation>
    <scope>NUCLEOTIDE SEQUENCE [LARGE SCALE GENOMIC DNA]</scope>
    <source>
        <strain evidence="7 8">RAC413</strain>
    </source>
</reference>
<dbReference type="GO" id="GO:0030288">
    <property type="term" value="C:outer membrane-bounded periplasmic space"/>
    <property type="evidence" value="ECO:0007669"/>
    <property type="project" value="TreeGrafter"/>
</dbReference>
<dbReference type="PANTHER" id="PTHR32060">
    <property type="entry name" value="TAIL-SPECIFIC PROTEASE"/>
    <property type="match status" value="1"/>
</dbReference>
<dbReference type="RefSeq" id="WP_045809344.1">
    <property type="nucleotide sequence ID" value="NZ_LANX01000001.1"/>
</dbReference>
<dbReference type="SUPFAM" id="SSF52096">
    <property type="entry name" value="ClpP/crotonase"/>
    <property type="match status" value="1"/>
</dbReference>
<dbReference type="EMBL" id="LANX01000001">
    <property type="protein sequence ID" value="KJV68960.1"/>
    <property type="molecule type" value="Genomic_DNA"/>
</dbReference>
<dbReference type="SMART" id="SM00228">
    <property type="entry name" value="PDZ"/>
    <property type="match status" value="1"/>
</dbReference>
<comment type="similarity">
    <text evidence="1 5">Belongs to the peptidase S41A family.</text>
</comment>
<dbReference type="PANTHER" id="PTHR32060:SF30">
    <property type="entry name" value="CARBOXY-TERMINAL PROCESSING PROTEASE CTPA"/>
    <property type="match status" value="1"/>
</dbReference>
<dbReference type="Gene3D" id="3.30.750.44">
    <property type="match status" value="1"/>
</dbReference>
<evidence type="ECO:0000256" key="3">
    <source>
        <dbReference type="ARBA" id="ARBA00022801"/>
    </source>
</evidence>
<dbReference type="NCBIfam" id="TIGR00225">
    <property type="entry name" value="prc"/>
    <property type="match status" value="1"/>
</dbReference>
<dbReference type="InterPro" id="IPR036034">
    <property type="entry name" value="PDZ_sf"/>
</dbReference>
<sequence length="389" mass="43604">MIKKFFFIFIACYLILQPLDRTFADLDDNDFDCVLIDEIVSKIKEKSIRNVNNKILLEYAINGMLSNLDPYSEYLNAEKFSEMQIHTKGEFGGIGVEITKDNKGIRVVSVQNNTPAFDFNINTNDVIVLINGEDTKQMSLQEVIRKIRGHVGTFVNLGIKKYNKVINLSIKRALIKIRSVDANIINDDIAYIKISCFDENVADDVQRYWKSMQNNNIKGVLLDLRNNPGGLLSQAITICDYFLSEGKIVSVRGRDKAKEKYYNASKGGIFESFPTVVLINENSASASEIIAGALQDHKKAIIVGKKSFGKGSVQTVIPVKGGGAICITNALYYTPLNHIIQDRGIIPDIQVNNIAMKKNTKIFAQVYSDTDYQLANAVNILRKIIMQKK</sequence>
<dbReference type="PATRIC" id="fig|1359163.3.peg.321"/>
<dbReference type="Pfam" id="PF03572">
    <property type="entry name" value="Peptidase_S41"/>
    <property type="match status" value="1"/>
</dbReference>
<dbReference type="CDD" id="cd06782">
    <property type="entry name" value="cpPDZ_CPP-like"/>
    <property type="match status" value="1"/>
</dbReference>
<dbReference type="SMART" id="SM00245">
    <property type="entry name" value="TSPc"/>
    <property type="match status" value="1"/>
</dbReference>
<dbReference type="InterPro" id="IPR001478">
    <property type="entry name" value="PDZ"/>
</dbReference>
<dbReference type="EC" id="3.4.21.-" evidence="7"/>
<protein>
    <submittedName>
        <fullName evidence="7">C-terminal processing peptidase family protein</fullName>
        <ecNumber evidence="7">3.4.21.-</ecNumber>
    </submittedName>
</protein>
<comment type="caution">
    <text evidence="7">The sequence shown here is derived from an EMBL/GenBank/DDBJ whole genome shotgun (WGS) entry which is preliminary data.</text>
</comment>
<dbReference type="GO" id="GO:0006508">
    <property type="term" value="P:proteolysis"/>
    <property type="evidence" value="ECO:0007669"/>
    <property type="project" value="UniProtKB-KW"/>
</dbReference>
<dbReference type="FunFam" id="3.90.226.10:FF:000029">
    <property type="entry name" value="Peptidase, S41 family"/>
    <property type="match status" value="1"/>
</dbReference>
<feature type="domain" description="PDZ" evidence="6">
    <location>
        <begin position="80"/>
        <end position="148"/>
    </location>
</feature>
<evidence type="ECO:0000259" key="6">
    <source>
        <dbReference type="PROSITE" id="PS50106"/>
    </source>
</evidence>
<dbReference type="Pfam" id="PF22694">
    <property type="entry name" value="CtpB_N-like"/>
    <property type="match status" value="1"/>
</dbReference>
<dbReference type="InterPro" id="IPR005151">
    <property type="entry name" value="Tail-specific_protease"/>
</dbReference>